<organism evidence="2 3">
    <name type="scientific">Sphingomonas guangdongensis</name>
    <dbReference type="NCBI Taxonomy" id="1141890"/>
    <lineage>
        <taxon>Bacteria</taxon>
        <taxon>Pseudomonadati</taxon>
        <taxon>Pseudomonadota</taxon>
        <taxon>Alphaproteobacteria</taxon>
        <taxon>Sphingomonadales</taxon>
        <taxon>Sphingomonadaceae</taxon>
        <taxon>Sphingomonas</taxon>
    </lineage>
</organism>
<keyword evidence="1" id="KW-0472">Membrane</keyword>
<dbReference type="OrthoDB" id="9804637at2"/>
<sequence>MKWQSALAIYFLFWTFCVFLVLPFGVRTTEEAGGTRVPGQADSAPHHFPAGRIAVRVTVVATIAFALFYLNYTYGWITPEMLDWIR</sequence>
<dbReference type="RefSeq" id="WP_097064759.1">
    <property type="nucleotide sequence ID" value="NZ_OBMI01000003.1"/>
</dbReference>
<proteinExistence type="predicted"/>
<evidence type="ECO:0000256" key="1">
    <source>
        <dbReference type="SAM" id="Phobius"/>
    </source>
</evidence>
<dbReference type="Pfam" id="PF07330">
    <property type="entry name" value="DUF1467"/>
    <property type="match status" value="1"/>
</dbReference>
<accession>A0A285R649</accession>
<keyword evidence="1" id="KW-1133">Transmembrane helix</keyword>
<keyword evidence="3" id="KW-1185">Reference proteome</keyword>
<keyword evidence="1" id="KW-0812">Transmembrane</keyword>
<evidence type="ECO:0000313" key="3">
    <source>
        <dbReference type="Proteomes" id="UP000219494"/>
    </source>
</evidence>
<dbReference type="Proteomes" id="UP000219494">
    <property type="component" value="Unassembled WGS sequence"/>
</dbReference>
<gene>
    <name evidence="2" type="ORF">SAMN06297144_2954</name>
</gene>
<reference evidence="2 3" key="1">
    <citation type="submission" date="2017-07" db="EMBL/GenBank/DDBJ databases">
        <authorList>
            <person name="Sun Z.S."/>
            <person name="Albrecht U."/>
            <person name="Echele G."/>
            <person name="Lee C.C."/>
        </authorList>
    </citation>
    <scope>NUCLEOTIDE SEQUENCE [LARGE SCALE GENOMIC DNA]</scope>
    <source>
        <strain evidence="2 3">CGMCC 1.12672</strain>
    </source>
</reference>
<name>A0A285R649_9SPHN</name>
<dbReference type="EMBL" id="OBMI01000003">
    <property type="protein sequence ID" value="SOB87817.1"/>
    <property type="molecule type" value="Genomic_DNA"/>
</dbReference>
<protein>
    <submittedName>
        <fullName evidence="2">Predicted secreted protein</fullName>
    </submittedName>
</protein>
<feature type="transmembrane region" description="Helical" evidence="1">
    <location>
        <begin position="53"/>
        <end position="72"/>
    </location>
</feature>
<dbReference type="AlphaFoldDB" id="A0A285R649"/>
<evidence type="ECO:0000313" key="2">
    <source>
        <dbReference type="EMBL" id="SOB87817.1"/>
    </source>
</evidence>
<feature type="transmembrane region" description="Helical" evidence="1">
    <location>
        <begin position="7"/>
        <end position="26"/>
    </location>
</feature>
<dbReference type="InterPro" id="IPR009935">
    <property type="entry name" value="DUF1467"/>
</dbReference>